<feature type="active site" description="Proton donor" evidence="4">
    <location>
        <position position="53"/>
    </location>
</feature>
<protein>
    <submittedName>
        <fullName evidence="8">Aldo/keto reductase</fullName>
    </submittedName>
</protein>
<dbReference type="PRINTS" id="PR00069">
    <property type="entry name" value="ALDKETRDTASE"/>
</dbReference>
<feature type="site" description="Lowers pKa of active site Tyr" evidence="6">
    <location>
        <position position="78"/>
    </location>
</feature>
<evidence type="ECO:0000256" key="3">
    <source>
        <dbReference type="ARBA" id="ARBA00023002"/>
    </source>
</evidence>
<comment type="caution">
    <text evidence="8">The sequence shown here is derived from an EMBL/GenBank/DDBJ whole genome shotgun (WGS) entry which is preliminary data.</text>
</comment>
<dbReference type="PIRSF" id="PIRSF000097">
    <property type="entry name" value="AKR"/>
    <property type="match status" value="1"/>
</dbReference>
<keyword evidence="2" id="KW-0521">NADP</keyword>
<comment type="similarity">
    <text evidence="1">Belongs to the aldo/keto reductase family.</text>
</comment>
<reference evidence="8" key="1">
    <citation type="submission" date="2019-10" db="EMBL/GenBank/DDBJ databases">
        <title>Draft genome sequence of Panacibacter sp. KCS-6.</title>
        <authorList>
            <person name="Yim K.J."/>
        </authorList>
    </citation>
    <scope>NUCLEOTIDE SEQUENCE</scope>
    <source>
        <strain evidence="8">KCS-6</strain>
    </source>
</reference>
<gene>
    <name evidence="8" type="ORF">GD597_00785</name>
</gene>
<dbReference type="PANTHER" id="PTHR43827:SF3">
    <property type="entry name" value="NADP-DEPENDENT OXIDOREDUCTASE DOMAIN-CONTAINING PROTEIN"/>
    <property type="match status" value="1"/>
</dbReference>
<dbReference type="PANTHER" id="PTHR43827">
    <property type="entry name" value="2,5-DIKETO-D-GLUCONIC ACID REDUCTASE"/>
    <property type="match status" value="1"/>
</dbReference>
<evidence type="ECO:0000256" key="2">
    <source>
        <dbReference type="ARBA" id="ARBA00022857"/>
    </source>
</evidence>
<organism evidence="8 9">
    <name type="scientific">Limnovirga soli</name>
    <dbReference type="NCBI Taxonomy" id="2656915"/>
    <lineage>
        <taxon>Bacteria</taxon>
        <taxon>Pseudomonadati</taxon>
        <taxon>Bacteroidota</taxon>
        <taxon>Chitinophagia</taxon>
        <taxon>Chitinophagales</taxon>
        <taxon>Chitinophagaceae</taxon>
        <taxon>Limnovirga</taxon>
    </lineage>
</organism>
<dbReference type="Proteomes" id="UP000598971">
    <property type="component" value="Unassembled WGS sequence"/>
</dbReference>
<dbReference type="Pfam" id="PF00248">
    <property type="entry name" value="Aldo_ket_red"/>
    <property type="match status" value="1"/>
</dbReference>
<accession>A0A8J8JPT9</accession>
<dbReference type="CDD" id="cd19071">
    <property type="entry name" value="AKR_AKR1-5-like"/>
    <property type="match status" value="1"/>
</dbReference>
<evidence type="ECO:0000256" key="6">
    <source>
        <dbReference type="PIRSR" id="PIRSR000097-3"/>
    </source>
</evidence>
<dbReference type="PROSITE" id="PS00063">
    <property type="entry name" value="ALDOKETO_REDUCTASE_3"/>
    <property type="match status" value="1"/>
</dbReference>
<dbReference type="FunFam" id="3.20.20.100:FF:000015">
    <property type="entry name" value="Oxidoreductase, aldo/keto reductase family"/>
    <property type="match status" value="1"/>
</dbReference>
<keyword evidence="3" id="KW-0560">Oxidoreductase</keyword>
<evidence type="ECO:0000256" key="5">
    <source>
        <dbReference type="PIRSR" id="PIRSR000097-2"/>
    </source>
</evidence>
<evidence type="ECO:0000313" key="9">
    <source>
        <dbReference type="Proteomes" id="UP000598971"/>
    </source>
</evidence>
<evidence type="ECO:0000256" key="4">
    <source>
        <dbReference type="PIRSR" id="PIRSR000097-1"/>
    </source>
</evidence>
<evidence type="ECO:0000313" key="8">
    <source>
        <dbReference type="EMBL" id="NNV53972.1"/>
    </source>
</evidence>
<name>A0A8J8JPT9_9BACT</name>
<dbReference type="AlphaFoldDB" id="A0A8J8JPT9"/>
<dbReference type="InterPro" id="IPR020471">
    <property type="entry name" value="AKR"/>
</dbReference>
<dbReference type="InterPro" id="IPR023210">
    <property type="entry name" value="NADP_OxRdtase_dom"/>
</dbReference>
<evidence type="ECO:0000256" key="1">
    <source>
        <dbReference type="ARBA" id="ARBA00007905"/>
    </source>
</evidence>
<dbReference type="InterPro" id="IPR018170">
    <property type="entry name" value="Aldo/ket_reductase_CS"/>
</dbReference>
<feature type="domain" description="NADP-dependent oxidoreductase" evidence="7">
    <location>
        <begin position="28"/>
        <end position="260"/>
    </location>
</feature>
<sequence>MNSRQQPYSTLSNGIQMPLLGLGVYDMYNAEAEQAVTDALEIGYRLIDTASLYNNETEIGNAVKASALRRSDIFVTTKVGNPDQGYDATLKAFEVSLKKLQMDYVDLYLVHWPIKGKRKDTWKALEQLYADKRVKAIGVANYLVPFLDELYGYASTAPVLNQIEFTPWLYQQQLVNYCKEKNIQLQSYSPITRGKKLNDPRLLQLCSKYGKTPAQVVLRWNIEQGISTIPKSSKKIRLQENFDILDFQLSPDDVLLMNSFDEGYRICDNPMDML</sequence>
<dbReference type="PROSITE" id="PS00798">
    <property type="entry name" value="ALDOKETO_REDUCTASE_1"/>
    <property type="match status" value="1"/>
</dbReference>
<proteinExistence type="inferred from homology"/>
<dbReference type="Gene3D" id="3.20.20.100">
    <property type="entry name" value="NADP-dependent oxidoreductase domain"/>
    <property type="match status" value="1"/>
</dbReference>
<dbReference type="EMBL" id="WHPF01000001">
    <property type="protein sequence ID" value="NNV53972.1"/>
    <property type="molecule type" value="Genomic_DNA"/>
</dbReference>
<dbReference type="RefSeq" id="WP_171605890.1">
    <property type="nucleotide sequence ID" value="NZ_WHPF01000001.1"/>
</dbReference>
<keyword evidence="9" id="KW-1185">Reference proteome</keyword>
<dbReference type="InterPro" id="IPR036812">
    <property type="entry name" value="NAD(P)_OxRdtase_dom_sf"/>
</dbReference>
<dbReference type="SUPFAM" id="SSF51430">
    <property type="entry name" value="NAD(P)-linked oxidoreductase"/>
    <property type="match status" value="1"/>
</dbReference>
<evidence type="ECO:0000259" key="7">
    <source>
        <dbReference type="Pfam" id="PF00248"/>
    </source>
</evidence>
<dbReference type="GO" id="GO:0016616">
    <property type="term" value="F:oxidoreductase activity, acting on the CH-OH group of donors, NAD or NADP as acceptor"/>
    <property type="evidence" value="ECO:0007669"/>
    <property type="project" value="UniProtKB-ARBA"/>
</dbReference>
<feature type="binding site" evidence="5">
    <location>
        <position position="111"/>
    </location>
    <ligand>
        <name>substrate</name>
    </ligand>
</feature>